<dbReference type="GO" id="GO:0008855">
    <property type="term" value="F:exodeoxyribonuclease VII activity"/>
    <property type="evidence" value="ECO:0007669"/>
    <property type="project" value="InterPro"/>
</dbReference>
<evidence type="ECO:0000313" key="4">
    <source>
        <dbReference type="EMBL" id="SHF50506.1"/>
    </source>
</evidence>
<dbReference type="GO" id="GO:0006308">
    <property type="term" value="P:DNA catabolic process"/>
    <property type="evidence" value="ECO:0007669"/>
    <property type="project" value="InterPro"/>
</dbReference>
<feature type="transmembrane region" description="Helical" evidence="2">
    <location>
        <begin position="400"/>
        <end position="418"/>
    </location>
</feature>
<reference evidence="5" key="1">
    <citation type="submission" date="2016-11" db="EMBL/GenBank/DDBJ databases">
        <authorList>
            <person name="Varghese N."/>
            <person name="Submissions S."/>
        </authorList>
    </citation>
    <scope>NUCLEOTIDE SEQUENCE [LARGE SCALE GENOMIC DNA]</scope>
    <source>
        <strain evidence="5">DSM 27619</strain>
    </source>
</reference>
<dbReference type="Proteomes" id="UP000184518">
    <property type="component" value="Unassembled WGS sequence"/>
</dbReference>
<feature type="coiled-coil region" evidence="1">
    <location>
        <begin position="296"/>
        <end position="323"/>
    </location>
</feature>
<keyword evidence="2" id="KW-0812">Transmembrane</keyword>
<proteinExistence type="predicted"/>
<evidence type="ECO:0000313" key="5">
    <source>
        <dbReference type="Proteomes" id="UP000184518"/>
    </source>
</evidence>
<dbReference type="GO" id="GO:0009318">
    <property type="term" value="C:exodeoxyribonuclease VII complex"/>
    <property type="evidence" value="ECO:0007669"/>
    <property type="project" value="InterPro"/>
</dbReference>
<keyword evidence="2" id="KW-0472">Membrane</keyword>
<keyword evidence="4" id="KW-0540">Nuclease</keyword>
<gene>
    <name evidence="4" type="ORF">SAMN05443633_104428</name>
</gene>
<accession>A0A1M5C775</accession>
<dbReference type="RefSeq" id="WP_072956985.1">
    <property type="nucleotide sequence ID" value="NZ_FQUT01000004.1"/>
</dbReference>
<dbReference type="AlphaFoldDB" id="A0A1M5C775"/>
<evidence type="ECO:0000256" key="2">
    <source>
        <dbReference type="SAM" id="Phobius"/>
    </source>
</evidence>
<organism evidence="4 5">
    <name type="scientific">Chryseobacterium arachidis</name>
    <dbReference type="NCBI Taxonomy" id="1416778"/>
    <lineage>
        <taxon>Bacteria</taxon>
        <taxon>Pseudomonadati</taxon>
        <taxon>Bacteroidota</taxon>
        <taxon>Flavobacteriia</taxon>
        <taxon>Flavobacteriales</taxon>
        <taxon>Weeksellaceae</taxon>
        <taxon>Chryseobacterium group</taxon>
        <taxon>Chryseobacterium</taxon>
    </lineage>
</organism>
<dbReference type="Pfam" id="PF02601">
    <property type="entry name" value="Exonuc_VII_L"/>
    <property type="match status" value="1"/>
</dbReference>
<dbReference type="InterPro" id="IPR020579">
    <property type="entry name" value="Exonuc_VII_lsu_C"/>
</dbReference>
<feature type="domain" description="Exonuclease VII large subunit C-terminal" evidence="3">
    <location>
        <begin position="149"/>
        <end position="399"/>
    </location>
</feature>
<keyword evidence="2" id="KW-1133">Transmembrane helix</keyword>
<evidence type="ECO:0000259" key="3">
    <source>
        <dbReference type="Pfam" id="PF02601"/>
    </source>
</evidence>
<dbReference type="STRING" id="1416778.SAMN05443633_104428"/>
<sequence length="419" mass="47506">MQTEETTYPIYSPASVLGLFSNALKINATVNLVYLKGRYSFGLGKAYGNYYYDLLFSESDNTAIVVRISALLRTKIQNNEVYTLRGYIEKNIKNSSIELRFVVDEIIQQEEKAISEEELQRYELIQEKLEKGSQDLETVIRNKILKGEPIRIANIYGHNAIVQRDFAEGLDVSQKYFQLSEYTCNITSSTSIADKLKTVSASEYDIVALVRGGGDRQSMEAFSDIELSKLFIHLSAVTVTAIGHTVDETLLDKLADKRFHLPHDYGAGLHAIVEKLSHEKSNSRALLIDEVKKDVAKQFSEQVKTLTEQLTKKTEEFQKLQEISARQLQETQKNFTEQQKQSQLQMENDKKQITLLHEKNLQSAINEKTAFLKAGLEVLEKENERLLTEAAKSKQDYTKIIIAAIVALMIGFLLAKVFG</sequence>
<protein>
    <submittedName>
        <fullName evidence="4">Exonuclease VII, large subunit</fullName>
    </submittedName>
</protein>
<dbReference type="EMBL" id="FQUT01000004">
    <property type="protein sequence ID" value="SHF50506.1"/>
    <property type="molecule type" value="Genomic_DNA"/>
</dbReference>
<keyword evidence="4" id="KW-0269">Exonuclease</keyword>
<keyword evidence="1" id="KW-0175">Coiled coil</keyword>
<evidence type="ECO:0000256" key="1">
    <source>
        <dbReference type="SAM" id="Coils"/>
    </source>
</evidence>
<dbReference type="PANTHER" id="PTHR30008:SF0">
    <property type="entry name" value="EXODEOXYRIBONUCLEASE 7 LARGE SUBUNIT"/>
    <property type="match status" value="1"/>
</dbReference>
<dbReference type="PANTHER" id="PTHR30008">
    <property type="entry name" value="EXODEOXYRIBONUCLEASE 7 LARGE SUBUNIT"/>
    <property type="match status" value="1"/>
</dbReference>
<keyword evidence="5" id="KW-1185">Reference proteome</keyword>
<dbReference type="OrthoDB" id="9802795at2"/>
<keyword evidence="4" id="KW-0378">Hydrolase</keyword>
<name>A0A1M5C775_9FLAO</name>
<dbReference type="InterPro" id="IPR003753">
    <property type="entry name" value="Exonuc_VII_L"/>
</dbReference>